<sequence length="295" mass="30347">MMRIPKVLFMLSASCCALLLAACGGSSPSNNTVDVPNDPGIPIVVTPYKGAYTSGSVTAKDSSGKIIATGTINGSVANMNMPVNAVYPVTLYVSGTYRNEATGSPETSQAILRSVIPDVGSVKSGIAITPLTEIVAAVLDKRVSDGETMTAELVNSVTTMVASSVLNLSLSQAMAPPVFNVSNGKTSDVTTFKLAALALAANTDGAGATQADKVVNIANRIAKGEVPDKVLSHFADSLAAVTASSGVSSQQADSTHPVMVPAVTLANYPLVDTQPVTKDTLRWDSSGIWGTAQWR</sequence>
<organism evidence="2 3">
    <name type="scientific">Undibacterium squillarum</name>
    <dbReference type="NCBI Taxonomy" id="1131567"/>
    <lineage>
        <taxon>Bacteria</taxon>
        <taxon>Pseudomonadati</taxon>
        <taxon>Pseudomonadota</taxon>
        <taxon>Betaproteobacteria</taxon>
        <taxon>Burkholderiales</taxon>
        <taxon>Oxalobacteraceae</taxon>
        <taxon>Undibacterium</taxon>
    </lineage>
</organism>
<keyword evidence="3" id="KW-1185">Reference proteome</keyword>
<comment type="caution">
    <text evidence="2">The sequence shown here is derived from an EMBL/GenBank/DDBJ whole genome shotgun (WGS) entry which is preliminary data.</text>
</comment>
<evidence type="ECO:0000256" key="1">
    <source>
        <dbReference type="SAM" id="SignalP"/>
    </source>
</evidence>
<feature type="chain" id="PRO_5047244542" description="Lipoprotein" evidence="1">
    <location>
        <begin position="22"/>
        <end position="295"/>
    </location>
</feature>
<dbReference type="Proteomes" id="UP000653343">
    <property type="component" value="Unassembled WGS sequence"/>
</dbReference>
<evidence type="ECO:0008006" key="4">
    <source>
        <dbReference type="Google" id="ProtNLM"/>
    </source>
</evidence>
<reference evidence="3" key="1">
    <citation type="journal article" date="2019" name="Int. J. Syst. Evol. Microbiol.">
        <title>The Global Catalogue of Microorganisms (GCM) 10K type strain sequencing project: providing services to taxonomists for standard genome sequencing and annotation.</title>
        <authorList>
            <consortium name="The Broad Institute Genomics Platform"/>
            <consortium name="The Broad Institute Genome Sequencing Center for Infectious Disease"/>
            <person name="Wu L."/>
            <person name="Ma J."/>
        </authorList>
    </citation>
    <scope>NUCLEOTIDE SEQUENCE [LARGE SCALE GENOMIC DNA]</scope>
    <source>
        <strain evidence="3">KCTC 23917</strain>
    </source>
</reference>
<keyword evidence="1" id="KW-0732">Signal</keyword>
<evidence type="ECO:0000313" key="3">
    <source>
        <dbReference type="Proteomes" id="UP000653343"/>
    </source>
</evidence>
<proteinExistence type="predicted"/>
<accession>A0ABQ2XTX2</accession>
<evidence type="ECO:0000313" key="2">
    <source>
        <dbReference type="EMBL" id="GGX34150.1"/>
    </source>
</evidence>
<protein>
    <recommendedName>
        <fullName evidence="4">Lipoprotein</fullName>
    </recommendedName>
</protein>
<gene>
    <name evidence="2" type="ORF">GCM10010946_09120</name>
</gene>
<dbReference type="EMBL" id="BMYU01000002">
    <property type="protein sequence ID" value="GGX34150.1"/>
    <property type="molecule type" value="Genomic_DNA"/>
</dbReference>
<name>A0ABQ2XTX2_9BURK</name>
<dbReference type="PROSITE" id="PS51257">
    <property type="entry name" value="PROKAR_LIPOPROTEIN"/>
    <property type="match status" value="1"/>
</dbReference>
<dbReference type="RefSeq" id="WP_189355872.1">
    <property type="nucleotide sequence ID" value="NZ_BMYU01000002.1"/>
</dbReference>
<feature type="signal peptide" evidence="1">
    <location>
        <begin position="1"/>
        <end position="21"/>
    </location>
</feature>